<dbReference type="Pfam" id="PF01797">
    <property type="entry name" value="Y1_Tnp"/>
    <property type="match status" value="1"/>
</dbReference>
<protein>
    <recommendedName>
        <fullName evidence="1">Transposase IS200-like domain-containing protein</fullName>
    </recommendedName>
</protein>
<dbReference type="EMBL" id="PFED01000113">
    <property type="protein sequence ID" value="PJE62862.1"/>
    <property type="molecule type" value="Genomic_DNA"/>
</dbReference>
<dbReference type="AlphaFoldDB" id="A0A2M8KSF9"/>
<dbReference type="InterPro" id="IPR036515">
    <property type="entry name" value="Transposase_17_sf"/>
</dbReference>
<dbReference type="GO" id="GO:0006313">
    <property type="term" value="P:DNA transposition"/>
    <property type="evidence" value="ECO:0007669"/>
    <property type="project" value="InterPro"/>
</dbReference>
<dbReference type="GO" id="GO:0003677">
    <property type="term" value="F:DNA binding"/>
    <property type="evidence" value="ECO:0007669"/>
    <property type="project" value="InterPro"/>
</dbReference>
<evidence type="ECO:0000313" key="2">
    <source>
        <dbReference type="EMBL" id="PJE62862.1"/>
    </source>
</evidence>
<dbReference type="GO" id="GO:0004803">
    <property type="term" value="F:transposase activity"/>
    <property type="evidence" value="ECO:0007669"/>
    <property type="project" value="InterPro"/>
</dbReference>
<reference evidence="3" key="1">
    <citation type="submission" date="2017-09" db="EMBL/GenBank/DDBJ databases">
        <title>Depth-based differentiation of microbial function through sediment-hosted aquifers and enrichment of novel symbionts in the deep terrestrial subsurface.</title>
        <authorList>
            <person name="Probst A.J."/>
            <person name="Ladd B."/>
            <person name="Jarett J.K."/>
            <person name="Geller-Mcgrath D.E."/>
            <person name="Sieber C.M.K."/>
            <person name="Emerson J.B."/>
            <person name="Anantharaman K."/>
            <person name="Thomas B.C."/>
            <person name="Malmstrom R."/>
            <person name="Stieglmeier M."/>
            <person name="Klingl A."/>
            <person name="Woyke T."/>
            <person name="Ryan C.M."/>
            <person name="Banfield J.F."/>
        </authorList>
    </citation>
    <scope>NUCLEOTIDE SEQUENCE [LARGE SCALE GENOMIC DNA]</scope>
</reference>
<evidence type="ECO:0000313" key="3">
    <source>
        <dbReference type="Proteomes" id="UP000229554"/>
    </source>
</evidence>
<name>A0A2M8KSF9_9BACT</name>
<comment type="caution">
    <text evidence="2">The sequence shown here is derived from an EMBL/GenBank/DDBJ whole genome shotgun (WGS) entry which is preliminary data.</text>
</comment>
<dbReference type="SMART" id="SM01321">
    <property type="entry name" value="Y1_Tnp"/>
    <property type="match status" value="1"/>
</dbReference>
<dbReference type="InterPro" id="IPR002686">
    <property type="entry name" value="Transposase_17"/>
</dbReference>
<sequence length="243" mass="28575">MPLRKIALVNDEYYHVFNRSIGKKYVFLDEGANLRFIKLIQYYKFCRRRLKFSLFNRLPLSTQFHILKGIGNEQQRVKILSYCLMPTHFHFLIEQKVENGISDFVGTVLSSFVQYLNRRDATHGPLFLPNFKAVHIQSDTQLKHASRYIHLNPVSSGIVKSVEKLGNYPWSSYREYISGALKVVNKVCDISDILALFDNDSERYVRFLEMRSGYQRSLEFLKSKKMHVYFPSRKVRAYPSRKG</sequence>
<dbReference type="SUPFAM" id="SSF143422">
    <property type="entry name" value="Transposase IS200-like"/>
    <property type="match status" value="1"/>
</dbReference>
<dbReference type="PANTHER" id="PTHR34322">
    <property type="entry name" value="TRANSPOSASE, Y1_TNP DOMAIN-CONTAINING"/>
    <property type="match status" value="1"/>
</dbReference>
<evidence type="ECO:0000259" key="1">
    <source>
        <dbReference type="SMART" id="SM01321"/>
    </source>
</evidence>
<gene>
    <name evidence="2" type="ORF">COU88_02650</name>
</gene>
<dbReference type="Proteomes" id="UP000229554">
    <property type="component" value="Unassembled WGS sequence"/>
</dbReference>
<feature type="domain" description="Transposase IS200-like" evidence="1">
    <location>
        <begin position="9"/>
        <end position="152"/>
    </location>
</feature>
<organism evidence="2 3">
    <name type="scientific">Candidatus Roizmanbacteria bacterium CG10_big_fil_rev_8_21_14_0_10_39_6</name>
    <dbReference type="NCBI Taxonomy" id="1974853"/>
    <lineage>
        <taxon>Bacteria</taxon>
        <taxon>Candidatus Roizmaniibacteriota</taxon>
    </lineage>
</organism>
<dbReference type="Gene3D" id="3.30.70.1290">
    <property type="entry name" value="Transposase IS200-like"/>
    <property type="match status" value="1"/>
</dbReference>
<accession>A0A2M8KSF9</accession>
<proteinExistence type="predicted"/>
<dbReference type="PANTHER" id="PTHR34322:SF2">
    <property type="entry name" value="TRANSPOSASE IS200-LIKE DOMAIN-CONTAINING PROTEIN"/>
    <property type="match status" value="1"/>
</dbReference>